<feature type="compositionally biased region" description="Basic and acidic residues" evidence="1">
    <location>
        <begin position="156"/>
        <end position="169"/>
    </location>
</feature>
<dbReference type="Proteomes" id="UP000827724">
    <property type="component" value="Unassembled WGS sequence"/>
</dbReference>
<feature type="region of interest" description="Disordered" evidence="1">
    <location>
        <begin position="149"/>
        <end position="267"/>
    </location>
</feature>
<feature type="compositionally biased region" description="Basic and acidic residues" evidence="1">
    <location>
        <begin position="385"/>
        <end position="412"/>
    </location>
</feature>
<feature type="region of interest" description="Disordered" evidence="1">
    <location>
        <begin position="283"/>
        <end position="449"/>
    </location>
</feature>
<reference evidence="2" key="1">
    <citation type="submission" date="2021-08" db="EMBL/GenBank/DDBJ databases">
        <title>Chromosome-Level Trichoderma cornu-damae using Hi-C Data.</title>
        <authorList>
            <person name="Kim C.S."/>
        </authorList>
    </citation>
    <scope>NUCLEOTIDE SEQUENCE</scope>
    <source>
        <strain evidence="2">KA19-0412C</strain>
    </source>
</reference>
<feature type="compositionally biased region" description="Basic residues" evidence="1">
    <location>
        <begin position="375"/>
        <end position="384"/>
    </location>
</feature>
<feature type="compositionally biased region" description="Polar residues" evidence="1">
    <location>
        <begin position="73"/>
        <end position="83"/>
    </location>
</feature>
<name>A0A9P8TVY9_9HYPO</name>
<accession>A0A9P8TVY9</accession>
<keyword evidence="3" id="KW-1185">Reference proteome</keyword>
<sequence length="449" mass="48141">MLHQRSVSDPPLASPTTLGRWESPTLDSRPVTPLAPHDAHVYAKKPLPPLPSMTNPSAVPPPLNIKKKERNKPTSLPVGSSAPSFPGSDDAPQMEARSASPHPAPSTPAKRGHPPRLSSLPSPVSSIKRRTSKKVMQLMGHDVDVMNLVGTAAPPEADKEAVPRSRPSFDDPPALNPTAHLQLPEEGLVPVLEDDDGMDGMSSKKSSWGPGSPHSASAFQLAPHPSIRRRRSARIFDHDGPGQLAPPEDALMPASLNPDYDGFGDDMAAGEYHKFAVELAASAGAKPSAGEASPPSVAKGRRSSILSFTSGSQFSRLRRRPTTAEPHAASVGGSRSSSSAETSSHVQAAPAPEAEEPFVPKSTFESDSDSDHTSSRSRWRRDRSTHKGEDRGRDRGRDSPAAMTRRDDEPSRWAKTGDQMKGLLTVGKRRREQQQAKRETGVPNESVFA</sequence>
<dbReference type="EMBL" id="JAIWOZ010000004">
    <property type="protein sequence ID" value="KAH6606502.1"/>
    <property type="molecule type" value="Genomic_DNA"/>
</dbReference>
<evidence type="ECO:0000313" key="2">
    <source>
        <dbReference type="EMBL" id="KAH6606502.1"/>
    </source>
</evidence>
<dbReference type="OrthoDB" id="4897061at2759"/>
<evidence type="ECO:0000256" key="1">
    <source>
        <dbReference type="SAM" id="MobiDB-lite"/>
    </source>
</evidence>
<dbReference type="AlphaFoldDB" id="A0A9P8TVY9"/>
<evidence type="ECO:0000313" key="3">
    <source>
        <dbReference type="Proteomes" id="UP000827724"/>
    </source>
</evidence>
<feature type="compositionally biased region" description="Low complexity" evidence="1">
    <location>
        <begin position="203"/>
        <end position="215"/>
    </location>
</feature>
<comment type="caution">
    <text evidence="2">The sequence shown here is derived from an EMBL/GenBank/DDBJ whole genome shotgun (WGS) entry which is preliminary data.</text>
</comment>
<feature type="compositionally biased region" description="Low complexity" evidence="1">
    <location>
        <begin position="328"/>
        <end position="352"/>
    </location>
</feature>
<feature type="compositionally biased region" description="Polar residues" evidence="1">
    <location>
        <begin position="304"/>
        <end position="315"/>
    </location>
</feature>
<feature type="compositionally biased region" description="Low complexity" evidence="1">
    <location>
        <begin position="115"/>
        <end position="126"/>
    </location>
</feature>
<feature type="region of interest" description="Disordered" evidence="1">
    <location>
        <begin position="1"/>
        <end position="136"/>
    </location>
</feature>
<protein>
    <submittedName>
        <fullName evidence="2">Uncharacterized protein</fullName>
    </submittedName>
</protein>
<proteinExistence type="predicted"/>
<organism evidence="2 3">
    <name type="scientific">Trichoderma cornu-damae</name>
    <dbReference type="NCBI Taxonomy" id="654480"/>
    <lineage>
        <taxon>Eukaryota</taxon>
        <taxon>Fungi</taxon>
        <taxon>Dikarya</taxon>
        <taxon>Ascomycota</taxon>
        <taxon>Pezizomycotina</taxon>
        <taxon>Sordariomycetes</taxon>
        <taxon>Hypocreomycetidae</taxon>
        <taxon>Hypocreales</taxon>
        <taxon>Hypocreaceae</taxon>
        <taxon>Trichoderma</taxon>
    </lineage>
</organism>
<gene>
    <name evidence="2" type="ORF">Trco_005655</name>
</gene>